<evidence type="ECO:0000313" key="2">
    <source>
        <dbReference type="EMBL" id="JAP96133.1"/>
    </source>
</evidence>
<feature type="signal peptide" evidence="1">
    <location>
        <begin position="1"/>
        <end position="16"/>
    </location>
</feature>
<protein>
    <submittedName>
        <fullName evidence="2">Uncharacterized protein</fullName>
    </submittedName>
</protein>
<evidence type="ECO:0000256" key="1">
    <source>
        <dbReference type="SAM" id="SignalP"/>
    </source>
</evidence>
<sequence length="783" mass="87834">MILILLSTQITCPIEAVSDIKFICICTQPTQFYNGTLNTCVECPLSNPITNQFDSCSCPMNEIFDFSSQICVCDQISINISNQCVSCLNAEKISEFSCNCTDYDTKFLKCCEPSQYFIDNRCYDCPGVLTNQVCTCLDGWFNQTAGVCHCEFGYFDGKCTECPVKTYLNELRTSCYCENRTFIYNSQAGICECPADMTPIQVDQLICVPCAQNQITDYFGVQVKCECSMINADENCECQGYFDGIQCILCDLISSNLAKSKCQCEPNQEFSYLTKKCECTRPFVQLAQCIKCPLYTDFDNQKCICGKNEVYNDQMNTCDCAGIFDHVCLGCPSFSISAVQSCTCPSQQLFNPLLLKCECVDGQSYVFDGQCVLCPVNSFYSAETLCSCSVGTFSFSLQQCVSCGQFEIFNVSIQKCDCQFSFTNVTNQCVCLQEGYFNGMCTICPLHSTLTQQICVCDTNYVQVQTHCVKTELQHIKTTIVKFLQLEMPNGLQLCSLMTQPFQYMTITNDIDFSQCAQSGFVSLFLHAQRFEGILIDNYIKMGSNGSFVGLIGAYQQNISIKSCRINIQLFSEQLYQISLIAQNVKNLNIYQTEYQLMYTNYTLNVNGIVNQVTNATIVDSVFNLTTYSYNQSVIGIIQQSLTLDSVKLIQKSKSAQFCLYKLLNGDLILSNVEITGNQTQIIEGQYGLLLNSGIDRPTTIYAVMLKIDLNLSCYSSCSLFGDIYRSEVNMTQTKIHGNFFNVLKLGDFKYNQHNCSTQGTYNQGNTIQMDFGSNCLTDFSEE</sequence>
<dbReference type="AlphaFoldDB" id="A0A146KHJ0"/>
<gene>
    <name evidence="2" type="ORF">TPC1_10634</name>
</gene>
<reference evidence="2" key="1">
    <citation type="submission" date="2015-07" db="EMBL/GenBank/DDBJ databases">
        <title>Adaptation to a free-living lifestyle via gene acquisitions in the diplomonad Trepomonas sp. PC1.</title>
        <authorList>
            <person name="Xu F."/>
            <person name="Jerlstrom-Hultqvist J."/>
            <person name="Kolisko M."/>
            <person name="Simpson A.G.B."/>
            <person name="Roger A.J."/>
            <person name="Svard S.G."/>
            <person name="Andersson J.O."/>
        </authorList>
    </citation>
    <scope>NUCLEOTIDE SEQUENCE</scope>
    <source>
        <strain evidence="2">PC1</strain>
    </source>
</reference>
<keyword evidence="1" id="KW-0732">Signal</keyword>
<organism evidence="2">
    <name type="scientific">Trepomonas sp. PC1</name>
    <dbReference type="NCBI Taxonomy" id="1076344"/>
    <lineage>
        <taxon>Eukaryota</taxon>
        <taxon>Metamonada</taxon>
        <taxon>Diplomonadida</taxon>
        <taxon>Hexamitidae</taxon>
        <taxon>Hexamitinae</taxon>
        <taxon>Trepomonas</taxon>
    </lineage>
</organism>
<dbReference type="EMBL" id="GDID01000473">
    <property type="protein sequence ID" value="JAP96133.1"/>
    <property type="molecule type" value="Transcribed_RNA"/>
</dbReference>
<accession>A0A146KHJ0</accession>
<feature type="chain" id="PRO_5007526598" evidence="1">
    <location>
        <begin position="17"/>
        <end position="783"/>
    </location>
</feature>
<proteinExistence type="predicted"/>
<dbReference type="SMART" id="SM01411">
    <property type="entry name" value="Ephrin_rec_like"/>
    <property type="match status" value="4"/>
</dbReference>
<name>A0A146KHJ0_9EUKA</name>